<feature type="region of interest" description="Disordered" evidence="1">
    <location>
        <begin position="51"/>
        <end position="73"/>
    </location>
</feature>
<keyword evidence="3" id="KW-1185">Reference proteome</keyword>
<reference evidence="2 3" key="1">
    <citation type="submission" date="2019-08" db="EMBL/GenBank/DDBJ databases">
        <title>Draft genome for granaticin producer strain Streptomyces parvus C05.</title>
        <authorList>
            <person name="Gonzalez-Pimentel J.L."/>
        </authorList>
    </citation>
    <scope>NUCLEOTIDE SEQUENCE [LARGE SCALE GENOMIC DNA]</scope>
    <source>
        <strain evidence="2 3">C05</strain>
    </source>
</reference>
<dbReference type="AlphaFoldDB" id="A0A5D4HK93"/>
<dbReference type="Proteomes" id="UP000323242">
    <property type="component" value="Unassembled WGS sequence"/>
</dbReference>
<protein>
    <submittedName>
        <fullName evidence="2">Phosphoribosylglycinamide formyltransferase</fullName>
    </submittedName>
</protein>
<proteinExistence type="predicted"/>
<comment type="caution">
    <text evidence="2">The sequence shown here is derived from an EMBL/GenBank/DDBJ whole genome shotgun (WGS) entry which is preliminary data.</text>
</comment>
<dbReference type="GO" id="GO:0016740">
    <property type="term" value="F:transferase activity"/>
    <property type="evidence" value="ECO:0007669"/>
    <property type="project" value="UniProtKB-KW"/>
</dbReference>
<accession>A0A5D4HK93</accession>
<keyword evidence="2" id="KW-0808">Transferase</keyword>
<evidence type="ECO:0000313" key="3">
    <source>
        <dbReference type="Proteomes" id="UP000323242"/>
    </source>
</evidence>
<sequence>MDGSLPPDATSRSRPRPVGAVGCAGIVADGRPVRRVPRIGRGDCFVRPYKEHAAPASPRGHHVRKGPDVASPP</sequence>
<name>A0A5D4HK93_9ACTN</name>
<gene>
    <name evidence="2" type="ORF">FY004_38790</name>
</gene>
<evidence type="ECO:0000256" key="1">
    <source>
        <dbReference type="SAM" id="MobiDB-lite"/>
    </source>
</evidence>
<evidence type="ECO:0000313" key="2">
    <source>
        <dbReference type="EMBL" id="TYR40303.1"/>
    </source>
</evidence>
<feature type="region of interest" description="Disordered" evidence="1">
    <location>
        <begin position="1"/>
        <end position="22"/>
    </location>
</feature>
<feature type="non-terminal residue" evidence="2">
    <location>
        <position position="73"/>
    </location>
</feature>
<dbReference type="EMBL" id="VSZQ01000498">
    <property type="protein sequence ID" value="TYR40303.1"/>
    <property type="molecule type" value="Genomic_DNA"/>
</dbReference>
<organism evidence="2 3">
    <name type="scientific">Streptomyces parvus</name>
    <dbReference type="NCBI Taxonomy" id="66428"/>
    <lineage>
        <taxon>Bacteria</taxon>
        <taxon>Bacillati</taxon>
        <taxon>Actinomycetota</taxon>
        <taxon>Actinomycetes</taxon>
        <taxon>Kitasatosporales</taxon>
        <taxon>Streptomycetaceae</taxon>
        <taxon>Streptomyces</taxon>
    </lineage>
</organism>